<feature type="compositionally biased region" description="Basic and acidic residues" evidence="2">
    <location>
        <begin position="1113"/>
        <end position="1133"/>
    </location>
</feature>
<dbReference type="EMBL" id="LR865413">
    <property type="protein sequence ID" value="CAD2102908.1"/>
    <property type="molecule type" value="Genomic_DNA"/>
</dbReference>
<protein>
    <submittedName>
        <fullName evidence="4">Uncharacterized protein</fullName>
    </submittedName>
</protein>
<accession>W7ATM7</accession>
<gene>
    <name evidence="3" type="ORF">PVPCR_0801490</name>
    <name evidence="4" type="ORF">YYG_02685</name>
</gene>
<dbReference type="OrthoDB" id="387454at2759"/>
<feature type="region of interest" description="Disordered" evidence="2">
    <location>
        <begin position="408"/>
        <end position="457"/>
    </location>
</feature>
<dbReference type="Proteomes" id="UP000030659">
    <property type="component" value="Unassembled WGS sequence"/>
</dbReference>
<evidence type="ECO:0000313" key="4">
    <source>
        <dbReference type="EMBL" id="EUD71984.1"/>
    </source>
</evidence>
<feature type="coiled-coil region" evidence="1">
    <location>
        <begin position="288"/>
        <end position="329"/>
    </location>
</feature>
<dbReference type="VEuPathDB" id="PlasmoDB:PVPCR_0801490"/>
<reference evidence="3 6" key="2">
    <citation type="submission" date="2020-08" db="EMBL/GenBank/DDBJ databases">
        <authorList>
            <person name="Ramaprasad A."/>
        </authorList>
    </citation>
    <scope>NUCLEOTIDE SEQUENCE [LARGE SCALE GENOMIC DNA]</scope>
</reference>
<feature type="compositionally biased region" description="Polar residues" evidence="2">
    <location>
        <begin position="12"/>
        <end position="25"/>
    </location>
</feature>
<organism evidence="4 5">
    <name type="scientific">Plasmodium vinckei petteri</name>
    <dbReference type="NCBI Taxonomy" id="138298"/>
    <lineage>
        <taxon>Eukaryota</taxon>
        <taxon>Sar</taxon>
        <taxon>Alveolata</taxon>
        <taxon>Apicomplexa</taxon>
        <taxon>Aconoidasida</taxon>
        <taxon>Haemosporida</taxon>
        <taxon>Plasmodiidae</taxon>
        <taxon>Plasmodium</taxon>
        <taxon>Plasmodium (Vinckeia)</taxon>
    </lineage>
</organism>
<evidence type="ECO:0000256" key="1">
    <source>
        <dbReference type="SAM" id="Coils"/>
    </source>
</evidence>
<proteinExistence type="predicted"/>
<keyword evidence="1" id="KW-0175">Coiled coil</keyword>
<feature type="region of interest" description="Disordered" evidence="2">
    <location>
        <begin position="900"/>
        <end position="925"/>
    </location>
</feature>
<feature type="region of interest" description="Disordered" evidence="2">
    <location>
        <begin position="1"/>
        <end position="57"/>
    </location>
</feature>
<reference evidence="4 5" key="1">
    <citation type="submission" date="2013-02" db="EMBL/GenBank/DDBJ databases">
        <title>The Genome Sequence of Plasmodium vinckei petteri CR.</title>
        <authorList>
            <consortium name="The Broad Institute Genome Sequencing Platform"/>
            <consortium name="The Broad Institute Genome Sequencing Center for Infectious Disease"/>
            <person name="Neafsey D."/>
            <person name="Cheeseman I."/>
            <person name="Volkman S."/>
            <person name="Adams J."/>
            <person name="Walker B."/>
            <person name="Young S.K."/>
            <person name="Zeng Q."/>
            <person name="Gargeya S."/>
            <person name="Fitzgerald M."/>
            <person name="Haas B."/>
            <person name="Abouelleil A."/>
            <person name="Alvarado L."/>
            <person name="Arachchi H.M."/>
            <person name="Berlin A.M."/>
            <person name="Chapman S.B."/>
            <person name="Dewar J."/>
            <person name="Goldberg J."/>
            <person name="Griggs A."/>
            <person name="Gujja S."/>
            <person name="Hansen M."/>
            <person name="Howarth C."/>
            <person name="Imamovic A."/>
            <person name="Larimer J."/>
            <person name="McCowan C."/>
            <person name="Murphy C."/>
            <person name="Neiman D."/>
            <person name="Pearson M."/>
            <person name="Priest M."/>
            <person name="Roberts A."/>
            <person name="Saif S."/>
            <person name="Shea T."/>
            <person name="Sisk P."/>
            <person name="Sykes S."/>
            <person name="Wortman J."/>
            <person name="Nusbaum C."/>
            <person name="Birren B."/>
        </authorList>
    </citation>
    <scope>NUCLEOTIDE SEQUENCE [LARGE SCALE GENOMIC DNA]</scope>
    <source>
        <strain evidence="4 5">CR</strain>
    </source>
</reference>
<evidence type="ECO:0000256" key="2">
    <source>
        <dbReference type="SAM" id="MobiDB-lite"/>
    </source>
</evidence>
<feature type="compositionally biased region" description="Basic residues" evidence="2">
    <location>
        <begin position="413"/>
        <end position="423"/>
    </location>
</feature>
<keyword evidence="6" id="KW-1185">Reference proteome</keyword>
<feature type="region of interest" description="Disordered" evidence="2">
    <location>
        <begin position="1113"/>
        <end position="1134"/>
    </location>
</feature>
<dbReference type="Proteomes" id="UP000515268">
    <property type="component" value="Chromosome PVPCR_08"/>
</dbReference>
<feature type="compositionally biased region" description="Basic and acidic residues" evidence="2">
    <location>
        <begin position="32"/>
        <end position="57"/>
    </location>
</feature>
<dbReference type="EMBL" id="KI965399">
    <property type="protein sequence ID" value="EUD71984.1"/>
    <property type="molecule type" value="Genomic_DNA"/>
</dbReference>
<sequence>MPINLKLDENKNSIVHNSETSSSAKKVTPEGNKTRSDESEKSEKNEQNNHKEKDTLIDKNEFNQVIIDNEEGNVTTLSKDADVSLSISINRIPESNQTQNEIINKQISNYTENNIENSETNYDCISTVCDEKECSYNVTNEINEAIPILENEIDELEKIDNTVEKTNYALQNVKSENFENNSNKEKGFEIFSFMNTVNSFKAEIENDNKNIFESISKKGLLFILTIQEVFINKTQQILCTKCCSDIHCIDNINRMFKDILKLKIEKQTNEIYMVRFLEKIKKDTTKMNKILKDKINEQDILINKLIKEKEFLSNTINKLKQTLILIKNENNISSSNIKIKIHNHFLVFTDYVYQLLLKIYSEFSEKNDKLACLIDKLKSIMLEDRELFPNVEKKKKKILGLLENMNESDKKNCKSGKTKKKIVNKNSSDNGKKKKIQKSKCKRRAQKKTDSEYTENTSSTSLFNKSKLSAYSSKNMTCSEKNEHSEILDSDSYAEQLSSEMCLSDLTNMNTKIWGIRKKEKKKKKSNDHPNDNSLVICKNKKENSYLLKKKKKIKSRHFGYNEKEFDKNINSKSFKSRQIRKELSKYKKCYIEEMKRNKTLKFLLKNKDEEIEQAKKGLRSEMETQQIMYEENEQIQIKKINEMKILLDNHKHNNEQLVNRNKEINKQNDELKKQVDMYICSEKILNTKLIDLNILLTKEKEINNNLLSENVKLKNIILQINNKHIYYNKQYDNHIENFTNNHNLNYMNNNGMNDPNINNYQMFYKNYVDTYFNPMNEKYLDMHNNISTKFPRQNMGNRMDYVHENNGNRDFTYKLINQKNKNRHKKDIDRYNYDLSHSYGTINKHSDHEEYYNTSLKKKYHKNDYKFADIGSSCYSDNYIDAKKVGRNYKFEKKAEKKAEKKFENKKKRNSVSSESINKSPDHRVTNEIKKDLLNFNETNYKNMIKNITKEKNEIEKIKEDDLYSIFMQNWGDSNILSNENIESLNLSSSFLNNLNSSETFIHEETKDNEFKSEINANSPTDTSLQNNKLSTKVNEEPNVNLHCNNQVNDLESVILNKEEKNIEQQNCLNQTSSLINHQNDKNCQLSLEMNNSKDITQNAENKNVENKNVENKNVENKNVENKNPDLDKNENNHTNLTGTIVNKENNDETDILLNYEWYKKNKEKYMHISLKNKIDNSHQSEITRKDAKNVLLSPTLNKDIPKNVIPNMWNNNEFNFINDKKSIDTIQCNNNYPGNIPKNLNNISLNNSGVHEICKSLNQECDNQNETFFQPIKVETNLASRKGALNEVQSILKNIPPEISIPTESQILVSQNVSNQTQNKNAISCNDTVKCIYTNNINNVDNQLYDKNKIANYTYANNNSLLLNAPNFANNIVTVCSPENYKTISNSVIHLDSAKYIDQIKQENLKLHIEPLHDYQQQFYANNLSRNIINIESSNKNVSPTYISNIMSEYNNDNKNNYTLLKENEQYNINSIVQTNKNTKNRGVLSRILRKK</sequence>
<feature type="coiled-coil region" evidence="1">
    <location>
        <begin position="605"/>
        <end position="682"/>
    </location>
</feature>
<feature type="compositionally biased region" description="Basic residues" evidence="2">
    <location>
        <begin position="432"/>
        <end position="446"/>
    </location>
</feature>
<name>W7ATM7_PLAVN</name>
<evidence type="ECO:0000313" key="6">
    <source>
        <dbReference type="Proteomes" id="UP000515268"/>
    </source>
</evidence>
<evidence type="ECO:0000313" key="3">
    <source>
        <dbReference type="EMBL" id="CAD2102908.1"/>
    </source>
</evidence>
<evidence type="ECO:0000313" key="5">
    <source>
        <dbReference type="Proteomes" id="UP000030659"/>
    </source>
</evidence>
<feature type="compositionally biased region" description="Basic and acidic residues" evidence="2">
    <location>
        <begin position="1"/>
        <end position="11"/>
    </location>
</feature>